<dbReference type="PANTHER" id="PTHR46599:SF3">
    <property type="entry name" value="PIGGYBAC TRANSPOSABLE ELEMENT-DERIVED PROTEIN 4"/>
    <property type="match status" value="1"/>
</dbReference>
<dbReference type="AlphaFoldDB" id="A0AAV0WNL8"/>
<evidence type="ECO:0000313" key="4">
    <source>
        <dbReference type="Proteomes" id="UP001160148"/>
    </source>
</evidence>
<feature type="region of interest" description="Disordered" evidence="1">
    <location>
        <begin position="1"/>
        <end position="78"/>
    </location>
</feature>
<dbReference type="InterPro" id="IPR029526">
    <property type="entry name" value="PGBD"/>
</dbReference>
<accession>A0AAV0WNL8</accession>
<name>A0AAV0WNL8_9HEMI</name>
<dbReference type="Proteomes" id="UP001160148">
    <property type="component" value="Unassembled WGS sequence"/>
</dbReference>
<feature type="domain" description="PiggyBac transposable element-derived protein" evidence="2">
    <location>
        <begin position="119"/>
        <end position="470"/>
    </location>
</feature>
<evidence type="ECO:0000313" key="3">
    <source>
        <dbReference type="EMBL" id="CAI6357634.1"/>
    </source>
</evidence>
<comment type="caution">
    <text evidence="3">The sequence shown here is derived from an EMBL/GenBank/DDBJ whole genome shotgun (WGS) entry which is preliminary data.</text>
</comment>
<proteinExistence type="predicted"/>
<keyword evidence="4" id="KW-1185">Reference proteome</keyword>
<evidence type="ECO:0000259" key="2">
    <source>
        <dbReference type="Pfam" id="PF13843"/>
    </source>
</evidence>
<dbReference type="EMBL" id="CARXXK010000002">
    <property type="protein sequence ID" value="CAI6357634.1"/>
    <property type="molecule type" value="Genomic_DNA"/>
</dbReference>
<dbReference type="Pfam" id="PF13843">
    <property type="entry name" value="DDE_Tnp_1_7"/>
    <property type="match status" value="1"/>
</dbReference>
<evidence type="ECO:0000256" key="1">
    <source>
        <dbReference type="SAM" id="MobiDB-lite"/>
    </source>
</evidence>
<reference evidence="3 4" key="1">
    <citation type="submission" date="2023-01" db="EMBL/GenBank/DDBJ databases">
        <authorList>
            <person name="Whitehead M."/>
        </authorList>
    </citation>
    <scope>NUCLEOTIDE SEQUENCE [LARGE SCALE GENOMIC DNA]</scope>
</reference>
<protein>
    <recommendedName>
        <fullName evidence="2">PiggyBac transposable element-derived protein domain-containing protein</fullName>
    </recommendedName>
</protein>
<sequence>MSRRTKRPNVTEEDIMEILESDDSSGSDFEDSDDFEPSDESSSDDDYKSDEEDNNIVIPNTYPDDEPDDEGNNIIIPNPDPNHVVWSLPRRSFTPRFTIPDDRKPEVLVDLEPGCLELQCFQKIFPRSLYIFISQCTNERLQILREKKKKTKDEIRDSDSSEIMLTLGCLLVMSYNKLPNVYDYWSQNPSMGNQAIKLGMARNRFQLLMSKLYFNHPKPPTNAPKTYYTDEMVNCLKYTFLNARGESPFQSLDEYMTKFKGRSSLKQYMPLKPIKRGIKIWERCDSNTGYTYDFNIYSGKNESNDTDNRTLGERVVMKLSETIRDPNVVLAFDRFFTSVRLLTIIDFPALGTCIMNRKNVPKFDGKLKRGEHQFRSCSDGLIAARWQDSKDFVVISNCHTPNVGEITRKQKDGTKLKVSCPNSIIFYNQIMGGVDLSDQKVSVYDCSRKSTKWWKKVFYKLLMSAVVNAWILYNEVNENKTRLLQFLVPLAEQMMATGKANCAVKRRRNSGRPSKIAKTLINVGDHLPVEGMSRRRCARCLMKKKETRTTQMCQMCNLPLCKNCFTLYHTS</sequence>
<dbReference type="PANTHER" id="PTHR46599">
    <property type="entry name" value="PIGGYBAC TRANSPOSABLE ELEMENT-DERIVED PROTEIN 4"/>
    <property type="match status" value="1"/>
</dbReference>
<gene>
    <name evidence="3" type="ORF">MEUPH1_LOCUS13240</name>
</gene>
<organism evidence="3 4">
    <name type="scientific">Macrosiphum euphorbiae</name>
    <name type="common">potato aphid</name>
    <dbReference type="NCBI Taxonomy" id="13131"/>
    <lineage>
        <taxon>Eukaryota</taxon>
        <taxon>Metazoa</taxon>
        <taxon>Ecdysozoa</taxon>
        <taxon>Arthropoda</taxon>
        <taxon>Hexapoda</taxon>
        <taxon>Insecta</taxon>
        <taxon>Pterygota</taxon>
        <taxon>Neoptera</taxon>
        <taxon>Paraneoptera</taxon>
        <taxon>Hemiptera</taxon>
        <taxon>Sternorrhyncha</taxon>
        <taxon>Aphidomorpha</taxon>
        <taxon>Aphidoidea</taxon>
        <taxon>Aphididae</taxon>
        <taxon>Macrosiphini</taxon>
        <taxon>Macrosiphum</taxon>
    </lineage>
</organism>
<feature type="compositionally biased region" description="Acidic residues" evidence="1">
    <location>
        <begin position="11"/>
        <end position="54"/>
    </location>
</feature>